<accession>A0AA36E2D9</accession>
<organism evidence="1 2">
    <name type="scientific">Lactuca saligna</name>
    <name type="common">Willowleaf lettuce</name>
    <dbReference type="NCBI Taxonomy" id="75948"/>
    <lineage>
        <taxon>Eukaryota</taxon>
        <taxon>Viridiplantae</taxon>
        <taxon>Streptophyta</taxon>
        <taxon>Embryophyta</taxon>
        <taxon>Tracheophyta</taxon>
        <taxon>Spermatophyta</taxon>
        <taxon>Magnoliopsida</taxon>
        <taxon>eudicotyledons</taxon>
        <taxon>Gunneridae</taxon>
        <taxon>Pentapetalae</taxon>
        <taxon>asterids</taxon>
        <taxon>campanulids</taxon>
        <taxon>Asterales</taxon>
        <taxon>Asteraceae</taxon>
        <taxon>Cichorioideae</taxon>
        <taxon>Cichorieae</taxon>
        <taxon>Lactucinae</taxon>
        <taxon>Lactuca</taxon>
    </lineage>
</organism>
<evidence type="ECO:0000313" key="1">
    <source>
        <dbReference type="EMBL" id="CAI9280794.1"/>
    </source>
</evidence>
<gene>
    <name evidence="1" type="ORF">LSALG_LOCUS20527</name>
</gene>
<sequence length="171" mass="18954">MIILNENFILKFTVLHPETPEVDLLKESSIPEDISVIPPEVLHVKSSIEETRTSDVSLDVSHMDTNVNMGKEGAETDAQGNPNVTSNIIVSLPPVTSTTDLPTFHNIINTPFTSIFSSQSTDPPKPTSPVDDTMMLENETDNEGFGGTFEDLKFDEEEENFPDHMLMTMTQ</sequence>
<name>A0AA36E2D9_LACSI</name>
<dbReference type="Proteomes" id="UP001177003">
    <property type="component" value="Chromosome 4"/>
</dbReference>
<keyword evidence="2" id="KW-1185">Reference proteome</keyword>
<evidence type="ECO:0000313" key="2">
    <source>
        <dbReference type="Proteomes" id="UP001177003"/>
    </source>
</evidence>
<dbReference type="EMBL" id="OX465080">
    <property type="protein sequence ID" value="CAI9280794.1"/>
    <property type="molecule type" value="Genomic_DNA"/>
</dbReference>
<proteinExistence type="predicted"/>
<reference evidence="1" key="1">
    <citation type="submission" date="2023-04" db="EMBL/GenBank/DDBJ databases">
        <authorList>
            <person name="Vijverberg K."/>
            <person name="Xiong W."/>
            <person name="Schranz E."/>
        </authorList>
    </citation>
    <scope>NUCLEOTIDE SEQUENCE</scope>
</reference>
<dbReference type="AlphaFoldDB" id="A0AA36E2D9"/>
<protein>
    <submittedName>
        <fullName evidence="1">Uncharacterized protein</fullName>
    </submittedName>
</protein>